<accession>A0A5B7FNY2</accession>
<protein>
    <recommendedName>
        <fullName evidence="1">DUF547 domain-containing protein</fullName>
    </recommendedName>
</protein>
<organism evidence="2 3">
    <name type="scientific">Portunus trituberculatus</name>
    <name type="common">Swimming crab</name>
    <name type="synonym">Neptunus trituberculatus</name>
    <dbReference type="NCBI Taxonomy" id="210409"/>
    <lineage>
        <taxon>Eukaryota</taxon>
        <taxon>Metazoa</taxon>
        <taxon>Ecdysozoa</taxon>
        <taxon>Arthropoda</taxon>
        <taxon>Crustacea</taxon>
        <taxon>Multicrustacea</taxon>
        <taxon>Malacostraca</taxon>
        <taxon>Eumalacostraca</taxon>
        <taxon>Eucarida</taxon>
        <taxon>Decapoda</taxon>
        <taxon>Pleocyemata</taxon>
        <taxon>Brachyura</taxon>
        <taxon>Eubrachyura</taxon>
        <taxon>Portunoidea</taxon>
        <taxon>Portunidae</taxon>
        <taxon>Portuninae</taxon>
        <taxon>Portunus</taxon>
    </lineage>
</organism>
<evidence type="ECO:0000259" key="1">
    <source>
        <dbReference type="Pfam" id="PF04784"/>
    </source>
</evidence>
<dbReference type="PANTHER" id="PTHR46361:SF3">
    <property type="entry name" value="ELECTRON CARRIER_ PROTEIN DISULFIDE OXIDOREDUCTASE"/>
    <property type="match status" value="1"/>
</dbReference>
<dbReference type="Proteomes" id="UP000324222">
    <property type="component" value="Unassembled WGS sequence"/>
</dbReference>
<dbReference type="AlphaFoldDB" id="A0A5B7FNY2"/>
<dbReference type="Pfam" id="PF04784">
    <property type="entry name" value="DUF547"/>
    <property type="match status" value="1"/>
</dbReference>
<evidence type="ECO:0000313" key="3">
    <source>
        <dbReference type="Proteomes" id="UP000324222"/>
    </source>
</evidence>
<reference evidence="2 3" key="1">
    <citation type="submission" date="2019-05" db="EMBL/GenBank/DDBJ databases">
        <title>Another draft genome of Portunus trituberculatus and its Hox gene families provides insights of decapod evolution.</title>
        <authorList>
            <person name="Jeong J.-H."/>
            <person name="Song I."/>
            <person name="Kim S."/>
            <person name="Choi T."/>
            <person name="Kim D."/>
            <person name="Ryu S."/>
            <person name="Kim W."/>
        </authorList>
    </citation>
    <scope>NUCLEOTIDE SEQUENCE [LARGE SCALE GENOMIC DNA]</scope>
    <source>
        <tissue evidence="2">Muscle</tissue>
    </source>
</reference>
<name>A0A5B7FNY2_PORTR</name>
<proteinExistence type="predicted"/>
<dbReference type="PANTHER" id="PTHR46361">
    <property type="entry name" value="ELECTRON CARRIER/ PROTEIN DISULFIDE OXIDOREDUCTASE"/>
    <property type="match status" value="1"/>
</dbReference>
<gene>
    <name evidence="2" type="ORF">E2C01_043240</name>
</gene>
<dbReference type="EMBL" id="VSRR010008873">
    <property type="protein sequence ID" value="MPC49440.1"/>
    <property type="molecule type" value="Genomic_DNA"/>
</dbReference>
<sequence length="223" mass="24917">MFLDDDPRLALTLPADHRIHGALNCGARSCPPLQAYYKEQLEQQLDEGLHTFCNSSVTLLDDNSLVINSIFQWFRVDFGSTEASVLEWLAEQVTDPTTTQALLQASRGQRHFRYSYDWTLNAESDIVILLHSPLIVLSVLISLSPETPTVVQWNHACFGVRGVSKHMGPWSECRLGFFTLENGFLAVFLYILSSHPCASPKLVCQPLPCSLLHGVYKVLKALG</sequence>
<keyword evidence="3" id="KW-1185">Reference proteome</keyword>
<comment type="caution">
    <text evidence="2">The sequence shown here is derived from an EMBL/GenBank/DDBJ whole genome shotgun (WGS) entry which is preliminary data.</text>
</comment>
<feature type="domain" description="DUF547" evidence="1">
    <location>
        <begin position="12"/>
        <end position="52"/>
    </location>
</feature>
<evidence type="ECO:0000313" key="2">
    <source>
        <dbReference type="EMBL" id="MPC49440.1"/>
    </source>
</evidence>
<dbReference type="InterPro" id="IPR006869">
    <property type="entry name" value="DUF547"/>
</dbReference>
<dbReference type="OrthoDB" id="958254at2759"/>